<feature type="transmembrane region" description="Helical" evidence="6">
    <location>
        <begin position="179"/>
        <end position="200"/>
    </location>
</feature>
<evidence type="ECO:0000256" key="4">
    <source>
        <dbReference type="ARBA" id="ARBA00022989"/>
    </source>
</evidence>
<evidence type="ECO:0000256" key="6">
    <source>
        <dbReference type="SAM" id="Phobius"/>
    </source>
</evidence>
<dbReference type="RefSeq" id="WP_000510847.1">
    <property type="nucleotide sequence ID" value="NZ_CP009335.1"/>
</dbReference>
<accession>A0A0B5NRV3</accession>
<dbReference type="EMBL" id="CP053980">
    <property type="protein sequence ID" value="QKH27848.1"/>
    <property type="molecule type" value="Genomic_DNA"/>
</dbReference>
<evidence type="ECO:0000313" key="9">
    <source>
        <dbReference type="Proteomes" id="UP000031876"/>
    </source>
</evidence>
<evidence type="ECO:0000256" key="1">
    <source>
        <dbReference type="ARBA" id="ARBA00004651"/>
    </source>
</evidence>
<keyword evidence="5 6" id="KW-0472">Membrane</keyword>
<dbReference type="Proteomes" id="UP000031876">
    <property type="component" value="Chromosome"/>
</dbReference>
<comment type="subcellular location">
    <subcellularLocation>
        <location evidence="1">Cell membrane</location>
        <topology evidence="1">Multi-pass membrane protein</topology>
    </subcellularLocation>
</comment>
<keyword evidence="4 6" id="KW-1133">Transmembrane helix</keyword>
<evidence type="ECO:0000313" key="8">
    <source>
        <dbReference type="EMBL" id="QKH27848.1"/>
    </source>
</evidence>
<dbReference type="EMBL" id="CP009335">
    <property type="protein sequence ID" value="AJG76147.1"/>
    <property type="molecule type" value="Genomic_DNA"/>
</dbReference>
<dbReference type="KEGG" id="btw:BF38_4282"/>
<feature type="transmembrane region" description="Helical" evidence="6">
    <location>
        <begin position="146"/>
        <end position="167"/>
    </location>
</feature>
<feature type="transmembrane region" description="Helical" evidence="6">
    <location>
        <begin position="105"/>
        <end position="134"/>
    </location>
</feature>
<feature type="transmembrane region" description="Helical" evidence="6">
    <location>
        <begin position="67"/>
        <end position="85"/>
    </location>
</feature>
<feature type="transmembrane region" description="Helical" evidence="6">
    <location>
        <begin position="33"/>
        <end position="60"/>
    </location>
</feature>
<organism evidence="8 10">
    <name type="scientific">Bacillus thuringiensis</name>
    <dbReference type="NCBI Taxonomy" id="1428"/>
    <lineage>
        <taxon>Bacteria</taxon>
        <taxon>Bacillati</taxon>
        <taxon>Bacillota</taxon>
        <taxon>Bacilli</taxon>
        <taxon>Bacillales</taxon>
        <taxon>Bacillaceae</taxon>
        <taxon>Bacillus</taxon>
        <taxon>Bacillus cereus group</taxon>
    </lineage>
</organism>
<dbReference type="Pfam" id="PF01810">
    <property type="entry name" value="LysE"/>
    <property type="match status" value="1"/>
</dbReference>
<reference evidence="8 10" key="2">
    <citation type="submission" date="2020-05" db="EMBL/GenBank/DDBJ databases">
        <title>FDA dAtabase for Regulatory Grade micrObial Sequences (FDA-ARGOS): Supporting development and validation of Infectious Disease Dx tests.</title>
        <authorList>
            <person name="Nelson B."/>
            <person name="Plummer A."/>
            <person name="Tallon L."/>
            <person name="Sadzewicz L."/>
            <person name="Zhao X."/>
            <person name="Vavikolanu K."/>
            <person name="Mehta A."/>
            <person name="Aluvathingal J."/>
            <person name="Nadendla S."/>
            <person name="Myers T."/>
            <person name="Yan Y."/>
            <person name="Sichtig H."/>
        </authorList>
    </citation>
    <scope>NUCLEOTIDE SEQUENCE [LARGE SCALE GENOMIC DNA]</scope>
    <source>
        <strain evidence="8 10">FDAARGOS_795</strain>
    </source>
</reference>
<evidence type="ECO:0000256" key="5">
    <source>
        <dbReference type="ARBA" id="ARBA00023136"/>
    </source>
</evidence>
<dbReference type="PANTHER" id="PTHR30086:SF6">
    <property type="entry name" value="AMINO ACID EFFLUX PROTEIN YCGF-RELATED"/>
    <property type="match status" value="1"/>
</dbReference>
<evidence type="ECO:0000256" key="3">
    <source>
        <dbReference type="ARBA" id="ARBA00022692"/>
    </source>
</evidence>
<reference evidence="7 9" key="1">
    <citation type="journal article" date="2015" name="Genome Announc.">
        <title>Complete genome sequences for 35 biothreat assay-relevant bacillus species.</title>
        <authorList>
            <person name="Johnson S.L."/>
            <person name="Daligault H.E."/>
            <person name="Davenport K.W."/>
            <person name="Jaissle J."/>
            <person name="Frey K.G."/>
            <person name="Ladner J.T."/>
            <person name="Broomall S.M."/>
            <person name="Bishop-Lilly K.A."/>
            <person name="Bruce D.C."/>
            <person name="Gibbons H.S."/>
            <person name="Coyne S.R."/>
            <person name="Lo C.C."/>
            <person name="Meincke L."/>
            <person name="Munk A.C."/>
            <person name="Koroleva G.I."/>
            <person name="Rosenzweig C.N."/>
            <person name="Palacios G.F."/>
            <person name="Redden C.L."/>
            <person name="Minogue T.D."/>
            <person name="Chain P.S."/>
        </authorList>
    </citation>
    <scope>NUCLEOTIDE SEQUENCE [LARGE SCALE GENOMIC DNA]</scope>
    <source>
        <strain evidence="7 9">HD1011</strain>
    </source>
</reference>
<sequence>MGIFLSYVFLGLSLSAPMGPINAAQLEKGIRSGFFHAWILGIGALLADVIYMALIYLGVIHFLEKDIIKLFLWSFGAFVLIYTGIESLKNANQISISNTRNDDSIIKSFFSGFFMSLSNPLTILFWLGIFGSILAKAASSYNKEQLLLYSFGIILGIFIWDITMASTSSIFRKILNARILSLITVVSGISLIIYGLYFGFQTYQIIFQ</sequence>
<dbReference type="PANTHER" id="PTHR30086">
    <property type="entry name" value="ARGININE EXPORTER PROTEIN ARGO"/>
    <property type="match status" value="1"/>
</dbReference>
<dbReference type="AlphaFoldDB" id="A0A0B5NRV3"/>
<protein>
    <submittedName>
        <fullName evidence="8">LysE family transporter</fullName>
    </submittedName>
    <submittedName>
        <fullName evidence="7">LysE type translocator family protein</fullName>
    </submittedName>
</protein>
<evidence type="ECO:0000313" key="7">
    <source>
        <dbReference type="EMBL" id="AJG76147.1"/>
    </source>
</evidence>
<dbReference type="OMA" id="CIRRTLT"/>
<name>A0A0B5NRV3_BACTU</name>
<dbReference type="GO" id="GO:0005886">
    <property type="term" value="C:plasma membrane"/>
    <property type="evidence" value="ECO:0007669"/>
    <property type="project" value="UniProtKB-SubCell"/>
</dbReference>
<dbReference type="Proteomes" id="UP000501107">
    <property type="component" value="Chromosome"/>
</dbReference>
<dbReference type="InterPro" id="IPR001123">
    <property type="entry name" value="LeuE-type"/>
</dbReference>
<keyword evidence="3 6" id="KW-0812">Transmembrane</keyword>
<gene>
    <name evidence="7" type="ORF">BF38_4282</name>
    <name evidence="8" type="ORF">FOC89_29140</name>
</gene>
<keyword evidence="2" id="KW-1003">Cell membrane</keyword>
<evidence type="ECO:0000313" key="10">
    <source>
        <dbReference type="Proteomes" id="UP000501107"/>
    </source>
</evidence>
<proteinExistence type="predicted"/>
<dbReference type="GO" id="GO:0015171">
    <property type="term" value="F:amino acid transmembrane transporter activity"/>
    <property type="evidence" value="ECO:0007669"/>
    <property type="project" value="TreeGrafter"/>
</dbReference>
<evidence type="ECO:0000256" key="2">
    <source>
        <dbReference type="ARBA" id="ARBA00022475"/>
    </source>
</evidence>